<accession>A0A6I3KQT3</accession>
<keyword evidence="2" id="KW-0732">Signal</keyword>
<proteinExistence type="predicted"/>
<dbReference type="SUPFAM" id="SSF103515">
    <property type="entry name" value="Autotransporter"/>
    <property type="match status" value="1"/>
</dbReference>
<comment type="caution">
    <text evidence="4">The sequence shown here is derived from an EMBL/GenBank/DDBJ whole genome shotgun (WGS) entry which is preliminary data.</text>
</comment>
<evidence type="ECO:0000259" key="3">
    <source>
        <dbReference type="PROSITE" id="PS51208"/>
    </source>
</evidence>
<feature type="region of interest" description="Disordered" evidence="1">
    <location>
        <begin position="250"/>
        <end position="275"/>
    </location>
</feature>
<evidence type="ECO:0000256" key="2">
    <source>
        <dbReference type="SAM" id="SignalP"/>
    </source>
</evidence>
<evidence type="ECO:0000313" key="5">
    <source>
        <dbReference type="Proteomes" id="UP000440694"/>
    </source>
</evidence>
<dbReference type="Proteomes" id="UP000440694">
    <property type="component" value="Unassembled WGS sequence"/>
</dbReference>
<dbReference type="RefSeq" id="WP_154740903.1">
    <property type="nucleotide sequence ID" value="NZ_WMBQ01000003.1"/>
</dbReference>
<dbReference type="InterPro" id="IPR018247">
    <property type="entry name" value="EF_Hand_1_Ca_BS"/>
</dbReference>
<sequence length="2935" mass="277236">MLPSKTGICRFGLVTVGFAASWLLIAGPAAAQNSTCTTSGAQRTCNDVASDGIAYTSGVDRVTVNDTVAGQTTVNVNTIGVLLSKSGTDGGSNIQVAPVEFTDDKGTSSTSDDVVILVGAGNTALMFGGERIKVVVESGNKVFRQESSNVVVTPAQFSAILSQGGPGAGVVVGDVTVDNAASFTTSNAHGIQGSASGGRGGNGGWWTVLGIYTEGEDGGSGSGGGSVSVSNSGQIVATGNARYGVTATSQGGDGGNGGGAGGIVANPGGGGDGGAGGQVNVTLNSTSSILTHGDEGHGVFAQSKGGEGGNGGDAGGLGVLGTDGGNGGNASKVIVSNGGSIETRGAAAYGLYARSFGAGAGQGSTGGGLVAFGGNGGGFASGGDVEVSNNGTIKTIGAGSIGALVQSIGGGGGDGGNAGGLFTSGGRGGSGGDGGIVTYTQSADGSVHTTNDRATATLAQSIGGGGGNGGNAVTVNPAVSVALGGAGGAGGKGGTVIVDANGTVKTEGDDSNAIAAQSIGGGGGNGGLAVAFAPTTLPYSASVAIGGSGGDGGAGGSVNVDSAATVNTTRDRSSAIVAQSIGGGGGNGGLAVAASVGPSLSANVSIGGTGGSGGGGDAVDVDTTGGSINTDGDNSYGIFAQSVGGGGGSGGLAVSGAIGSGNVGVSLGGSGGGGGAGGEVSVANVAGIDTEGSGSYGIFAQSVGGGGGEGGLAVSASLSATASINVGLGGAGGAGAVGKLVDVDNTGKITTRGGNAYGILAQSVGGGGGSGGNTITASGAGGIVAGSVAVGLGGSGGGGGTGGTVNLDNTAANITTLGAGSTALVAQSIGGGGGAGGYAVAATLTVSKDGGGSVSVALGGSGGDGGTSGIVTANNSGVLDTTGDLASGIVAQSLGGAGGVGGTAIAGALNFSKGSGIAVAVGLGGSGGDGGLANAVAVNNDGAITTRGADAFGVLAQSIGGSGGVGGMSIAGALNGTGGAGGSVAVSLGGAGGAGGEAGTVTVTNDGRIVTTGARSGGVVAQSIGGEGGAGGLSVGLSLAGSTQAQTGAVAVSLGGSGGGGGKAKAVRLTNTASVSTSGGSNTNAAGERVNTDAHALLAQSIGGSGGIGGIGGAAAVAIGKEQTASASIAVGGAGGPGGTAGAVTIDNSGNLSTGSDNSIGIVAQSIGGGGGAGGGSVALSFAFSQASNSGAVGVSIGGGGGAGVTASTVDVDSTGNITTRGASAYGILAQSIGGDGGQGGFTVAATGTMSREVSGAVGVAVGGKGGVGGTANTVTVGKTQGIRGRISTSGDNAAAIVAQSIGGGGGSGGFAASLTGVVNTGKDKQTLAIGATVGGFGGSGGKAGAVNVNTAASAEIATTGDFAYGILAQSIGGKGGNGGGAIGAVFNVATGGNSSLNAALTVGGFGGQGAIGGAVDVNNDGTITTGDPTQAHAGQFAHGILAQSIGGDGGAGGFSGSIAFAVGASNQSSNNYNLSASVGGFGGTGANAGTVHVDNSGTIVTYGERARGIFAQSVGGGGGTGGDTGLGDDIWGEDFLLDTAVTKVATGDTESLDLGAGGAYAGGYGANSHSIAVSVGGFGGAGGDGDTVDVDNTGAIVTFGTAGHAIFAQSVGGGGGSGGTSTAATAAAAASNSTSISLAVGGFGGAGGKGGNVIVDNDGQIITVYHGAYGVFAQSVGGGGGTGGDTRGFTLQRKDETLDKKLKPGKQLTVTVGGFGGAGGDSGTVDVTNDGNIFTFGTGSLGIFAQAVGGGGGTGGSSSVSSKELAILENDQTVKKQFRSQKYKVALGGFGGAGGLGKKVTVDNRGAITTEGEQATAIYAQSVGGGGGTGGKASTGFTGDLSVGGFGGTGSNGGMVEVTNRGTISTEGNLADGIFAQSVGGGGGDGGAADFGDARSARTELIKAIKKNGFKDGIKEFAKKIFLPTFGIGVGGFGGASGDGGVVLVTNNGGIFTEGNASHGIFAQSVGGGGGAGGQAYLTNVGKIGIGGLGGAAGNGNTVTVVNNGDIVTQGIGSYGVFAQSVGGGGGLAGDITFGIKNFGRDEAKIVRDFVQYTSAADVPGIDLDGDGTVTSTELTETQALFGFGPGGATSTTLNQNGLPISAEQAAQFAALYDSAGGTGVADPLSYSPADPLNGQSTTGLDTAVTDALSLGLQAGADAMKTSVLSGLKSAFGNNAALNSLFDSLSGSEVIEFLQAAFTSDGTSITFKGSTIDLLNGVTGDGGVVNVTTTGNIVVMGGASSDAEERAGSIGIFAQSVGGGGGIVGNTVAITEAEIDTDLNFDGDKSDTFDVSDGTAFAGTIGGKGKGGTVNVTHTGSIYSPSFNGIGIFAQSTGGDGGSKITVNVDGGTIEGGDLFDDGTGTAAAIVIDGGDNTNTLTIGAGSLLYAVGEQVLLGGDQTETVTSRGEVIGNIDLDYHGAAANVNNYSNLGAGVLETRTKINLAGGLLSNAGKLDVGGFDVVTTTALTGSYEQTAPGNYAGDFNFAIAPSDLLTVSGTTIVDGLVTPNLISLARLAPPETFIRSTGAVTDNGMDAVDTLTVDFGVVTTTSEVQLAINGIDFTPNGVDLTRNQQSAGDFINTVLTGDGSEGLGPFFAFLGNLQADEGAILAATLERVHAEPYAAMLAPVLFSAQRFGNLLQSCPVGGDTGAVIREGQCLWARASGAYLEKGPTDDFSNARETTFAFSTGGQLYLSPRWRAGGAIEYEQADFDNGNLAASQGNRMNFGGVLKYQEGSTLLSAAATGGYGWYETERFVNLGAILPGVNRAEADHNIGHAHLQLRAAQLFTAGNLYAKPIIDVTATYLATRGFQETGIGALNLHVVDSGEWVYAGTPSLEIGAQLANEHGVLFRPYVRGGVTWFSESTLGVNATFEAAPASAGTFASVSDLDQTIANVSAGLDILDANAGFDLRFSYDGRFGAENVEIHSGSGRFIVNY</sequence>
<gene>
    <name evidence="4" type="ORF">GIW81_18525</name>
</gene>
<feature type="compositionally biased region" description="Gly residues" evidence="1">
    <location>
        <begin position="251"/>
        <end position="275"/>
    </location>
</feature>
<name>A0A6I3KQT3_9HYPH</name>
<dbReference type="PROSITE" id="PS00018">
    <property type="entry name" value="EF_HAND_1"/>
    <property type="match status" value="1"/>
</dbReference>
<reference evidence="4 5" key="1">
    <citation type="submission" date="2019-11" db="EMBL/GenBank/DDBJ databases">
        <title>Identification of a novel strain.</title>
        <authorList>
            <person name="Xu Q."/>
            <person name="Wang G."/>
        </authorList>
    </citation>
    <scope>NUCLEOTIDE SEQUENCE [LARGE SCALE GENOMIC DNA]</scope>
    <source>
        <strain evidence="5">xq</strain>
    </source>
</reference>
<feature type="domain" description="Autotransporter" evidence="3">
    <location>
        <begin position="2651"/>
        <end position="2935"/>
    </location>
</feature>
<dbReference type="SMART" id="SM00869">
    <property type="entry name" value="Autotransporter"/>
    <property type="match status" value="1"/>
</dbReference>
<evidence type="ECO:0000256" key="1">
    <source>
        <dbReference type="SAM" id="MobiDB-lite"/>
    </source>
</evidence>
<dbReference type="InterPro" id="IPR036709">
    <property type="entry name" value="Autotransporte_beta_dom_sf"/>
</dbReference>
<feature type="chain" id="PRO_5026352339" description="Autotransporter domain-containing protein" evidence="2">
    <location>
        <begin position="32"/>
        <end position="2935"/>
    </location>
</feature>
<feature type="signal peptide" evidence="2">
    <location>
        <begin position="1"/>
        <end position="31"/>
    </location>
</feature>
<protein>
    <recommendedName>
        <fullName evidence="3">Autotransporter domain-containing protein</fullName>
    </recommendedName>
</protein>
<keyword evidence="5" id="KW-1185">Reference proteome</keyword>
<dbReference type="InterPro" id="IPR005546">
    <property type="entry name" value="Autotransporte_beta"/>
</dbReference>
<dbReference type="EMBL" id="WMBQ01000003">
    <property type="protein sequence ID" value="MTD96340.1"/>
    <property type="molecule type" value="Genomic_DNA"/>
</dbReference>
<organism evidence="4 5">
    <name type="scientific">Hyphomicrobium album</name>
    <dbReference type="NCBI Taxonomy" id="2665159"/>
    <lineage>
        <taxon>Bacteria</taxon>
        <taxon>Pseudomonadati</taxon>
        <taxon>Pseudomonadota</taxon>
        <taxon>Alphaproteobacteria</taxon>
        <taxon>Hyphomicrobiales</taxon>
        <taxon>Hyphomicrobiaceae</taxon>
        <taxon>Hyphomicrobium</taxon>
    </lineage>
</organism>
<evidence type="ECO:0000313" key="4">
    <source>
        <dbReference type="EMBL" id="MTD96340.1"/>
    </source>
</evidence>
<dbReference type="PROSITE" id="PS51208">
    <property type="entry name" value="AUTOTRANSPORTER"/>
    <property type="match status" value="1"/>
</dbReference>